<evidence type="ECO:0000256" key="13">
    <source>
        <dbReference type="ARBA" id="ARBA00025560"/>
    </source>
</evidence>
<comment type="subcellular location">
    <subcellularLocation>
        <location evidence="2">Nucleus</location>
    </subcellularLocation>
</comment>
<evidence type="ECO:0000256" key="9">
    <source>
        <dbReference type="ARBA" id="ARBA00023163"/>
    </source>
</evidence>
<organism evidence="15 16">
    <name type="scientific">Mytilus galloprovincialis</name>
    <name type="common">Mediterranean mussel</name>
    <dbReference type="NCBI Taxonomy" id="29158"/>
    <lineage>
        <taxon>Eukaryota</taxon>
        <taxon>Metazoa</taxon>
        <taxon>Spiralia</taxon>
        <taxon>Lophotrochozoa</taxon>
        <taxon>Mollusca</taxon>
        <taxon>Bivalvia</taxon>
        <taxon>Autobranchia</taxon>
        <taxon>Pteriomorphia</taxon>
        <taxon>Mytilida</taxon>
        <taxon>Mytiloidea</taxon>
        <taxon>Mytilidae</taxon>
        <taxon>Mytilinae</taxon>
        <taxon>Mytilus</taxon>
    </lineage>
</organism>
<comment type="function">
    <text evidence="1">Actins are highly conserved proteins that are involved in various types of cell motility and are ubiquitously expressed in all eukaryotic cells.</text>
</comment>
<evidence type="ECO:0000313" key="16">
    <source>
        <dbReference type="Proteomes" id="UP000596742"/>
    </source>
</evidence>
<evidence type="ECO:0000256" key="3">
    <source>
        <dbReference type="ARBA" id="ARBA00007720"/>
    </source>
</evidence>
<keyword evidence="8" id="KW-0805">Transcription regulation</keyword>
<dbReference type="OrthoDB" id="5572108at2759"/>
<dbReference type="Gene3D" id="3.90.640.10">
    <property type="entry name" value="Actin, Chain A, domain 4"/>
    <property type="match status" value="1"/>
</dbReference>
<comment type="function">
    <text evidence="13">Plays an important role in the functional organization of mitotic chromosomes. Exhibits low basal ATPase activity, and unable to polymerize.</text>
</comment>
<dbReference type="Pfam" id="PF00022">
    <property type="entry name" value="Actin"/>
    <property type="match status" value="1"/>
</dbReference>
<dbReference type="FunFam" id="3.30.420.40:FF:000100">
    <property type="entry name" value="Actin-related protein 8"/>
    <property type="match status" value="1"/>
</dbReference>
<keyword evidence="7" id="KW-0067">ATP-binding</keyword>
<evidence type="ECO:0000256" key="6">
    <source>
        <dbReference type="ARBA" id="ARBA00022763"/>
    </source>
</evidence>
<dbReference type="CDD" id="cd10206">
    <property type="entry name" value="ASKHA_NBD_Arp8-like"/>
    <property type="match status" value="1"/>
</dbReference>
<comment type="similarity">
    <text evidence="3">Belongs to the actin family. ARP8 subfamily.</text>
</comment>
<name>A0A8B6GH12_MYTGA</name>
<keyword evidence="16" id="KW-1185">Reference proteome</keyword>
<keyword evidence="5" id="KW-0547">Nucleotide-binding</keyword>
<protein>
    <recommendedName>
        <fullName evidence="4">Actin-related protein 8</fullName>
    </recommendedName>
</protein>
<dbReference type="SUPFAM" id="SSF53067">
    <property type="entry name" value="Actin-like ATPase domain"/>
    <property type="match status" value="2"/>
</dbReference>
<gene>
    <name evidence="15" type="ORF">MGAL_10B090915</name>
</gene>
<evidence type="ECO:0000256" key="4">
    <source>
        <dbReference type="ARBA" id="ARBA00021608"/>
    </source>
</evidence>
<accession>A0A8B6GH12</accession>
<keyword evidence="6" id="KW-0227">DNA damage</keyword>
<keyword evidence="9" id="KW-0804">Transcription</keyword>
<dbReference type="GO" id="GO:0006310">
    <property type="term" value="P:DNA recombination"/>
    <property type="evidence" value="ECO:0007669"/>
    <property type="project" value="UniProtKB-KW"/>
</dbReference>
<dbReference type="FunFam" id="3.30.420.40:FF:000121">
    <property type="entry name" value="Actin-related protein 8"/>
    <property type="match status" value="1"/>
</dbReference>
<comment type="caution">
    <text evidence="15">The sequence shown here is derived from an EMBL/GenBank/DDBJ whole genome shotgun (WGS) entry which is preliminary data.</text>
</comment>
<dbReference type="Proteomes" id="UP000596742">
    <property type="component" value="Unassembled WGS sequence"/>
</dbReference>
<dbReference type="GO" id="GO:0006281">
    <property type="term" value="P:DNA repair"/>
    <property type="evidence" value="ECO:0007669"/>
    <property type="project" value="UniProtKB-KW"/>
</dbReference>
<evidence type="ECO:0000256" key="7">
    <source>
        <dbReference type="ARBA" id="ARBA00022840"/>
    </source>
</evidence>
<dbReference type="EMBL" id="UYJE01008421">
    <property type="protein sequence ID" value="VDI63815.1"/>
    <property type="molecule type" value="Genomic_DNA"/>
</dbReference>
<keyword evidence="12" id="KW-0539">Nucleus</keyword>
<evidence type="ECO:0000256" key="2">
    <source>
        <dbReference type="ARBA" id="ARBA00004123"/>
    </source>
</evidence>
<dbReference type="PANTHER" id="PTHR11937">
    <property type="entry name" value="ACTIN"/>
    <property type="match status" value="1"/>
</dbReference>
<evidence type="ECO:0000256" key="11">
    <source>
        <dbReference type="ARBA" id="ARBA00023204"/>
    </source>
</evidence>
<feature type="compositionally biased region" description="Basic and acidic residues" evidence="14">
    <location>
        <begin position="409"/>
        <end position="426"/>
    </location>
</feature>
<evidence type="ECO:0000256" key="12">
    <source>
        <dbReference type="ARBA" id="ARBA00023242"/>
    </source>
</evidence>
<dbReference type="Gene3D" id="3.30.420.40">
    <property type="match status" value="2"/>
</dbReference>
<evidence type="ECO:0000256" key="10">
    <source>
        <dbReference type="ARBA" id="ARBA00023172"/>
    </source>
</evidence>
<dbReference type="GO" id="GO:0005634">
    <property type="term" value="C:nucleus"/>
    <property type="evidence" value="ECO:0007669"/>
    <property type="project" value="UniProtKB-SubCell"/>
</dbReference>
<keyword evidence="10" id="KW-0233">DNA recombination</keyword>
<keyword evidence="11" id="KW-0234">DNA repair</keyword>
<reference evidence="15" key="1">
    <citation type="submission" date="2018-11" db="EMBL/GenBank/DDBJ databases">
        <authorList>
            <person name="Alioto T."/>
            <person name="Alioto T."/>
        </authorList>
    </citation>
    <scope>NUCLEOTIDE SEQUENCE</scope>
</reference>
<dbReference type="GO" id="GO:0005524">
    <property type="term" value="F:ATP binding"/>
    <property type="evidence" value="ECO:0007669"/>
    <property type="project" value="UniProtKB-KW"/>
</dbReference>
<proteinExistence type="inferred from homology"/>
<evidence type="ECO:0000256" key="14">
    <source>
        <dbReference type="SAM" id="MobiDB-lite"/>
    </source>
</evidence>
<feature type="region of interest" description="Disordered" evidence="14">
    <location>
        <begin position="408"/>
        <end position="472"/>
    </location>
</feature>
<evidence type="ECO:0000256" key="5">
    <source>
        <dbReference type="ARBA" id="ARBA00022741"/>
    </source>
</evidence>
<evidence type="ECO:0000313" key="15">
    <source>
        <dbReference type="EMBL" id="VDI63815.1"/>
    </source>
</evidence>
<dbReference type="InterPro" id="IPR004000">
    <property type="entry name" value="Actin"/>
</dbReference>
<evidence type="ECO:0000256" key="8">
    <source>
        <dbReference type="ARBA" id="ARBA00023015"/>
    </source>
</evidence>
<dbReference type="AlphaFoldDB" id="A0A8B6GH12"/>
<evidence type="ECO:0000256" key="1">
    <source>
        <dbReference type="ARBA" id="ARBA00003520"/>
    </source>
</evidence>
<dbReference type="SMART" id="SM00268">
    <property type="entry name" value="ACTIN"/>
    <property type="match status" value="1"/>
</dbReference>
<dbReference type="InterPro" id="IPR043129">
    <property type="entry name" value="ATPase_NBD"/>
</dbReference>
<feature type="non-terminal residue" evidence="15">
    <location>
        <position position="1"/>
    </location>
</feature>
<sequence>TSIMTRGYIILKFKENTGKWTKTGFQVMHTTVVIIHPGSLNLRLGRASDTYPVTIPHCIARRTTYQKTEPWINRPECQHSDVKALQKYGLKQSEEAVASRPTSTGEYRQPTSQKLIYSYNNNARGQVTDVVCPQKWSDTKQTPFLIGEEALHIKPSDKFRIHWPMRRGRLNLHDGPGGTLTAVMEDLETLWSAAIQTYLDIPIKDLKIYKVLLLVPDVFVHNHVKHMTDILLNKLGFGAAIVIQESVCATFGAGVGSACVVDIGDQKVSVCCVEDGNSTLKTRITMEYGGSDVTRCFHWLLQRSGFNPKEIDLNKVTDCNIMQEMKESYCHLDQDKTGIQDHSLLIRKPQQHIVKYPVKLGDEAIVAPMSLFHPELLGIMGPQLVRTQGRCTGDPEDPHDEFYLQMTSREAKLSKKKDTTESKDNSELNVMDDSQHQTQMDDDSNDAPDTLNVTDTVKSGRRGEEEETDVDTETVLQLMGIDQAILKSIERCGNDEIKKKMYSCIVVVGGGLKFEGAQQWLQYKVWVGMPPQYRLMLETMDVITRPKDMDPTFTCWKGAAVLACLDTAQELWIRQKEWKQFSVRMLRERAPFTW</sequence>